<keyword evidence="2" id="KW-1185">Reference proteome</keyword>
<dbReference type="RefSeq" id="WP_184813451.1">
    <property type="nucleotide sequence ID" value="NZ_JACHJQ010000006.1"/>
</dbReference>
<gene>
    <name evidence="1" type="ORF">FHR82_005592</name>
</gene>
<protein>
    <submittedName>
        <fullName evidence="1">Uncharacterized protein</fullName>
    </submittedName>
</protein>
<proteinExistence type="predicted"/>
<sequence length="141" mass="15093">MSEYDTVFSLPSVDEDPDTELGVLLMGLGPERLLAALGVAGPARDPATALLVVDQLRHDARPDLTFEAALAAGAGRWRAVRPRLAAAAPANEVRSAALRKLWAAATHTVTEAGVAIDRAGLVYLSACWLRRDEIDDTARRH</sequence>
<dbReference type="Proteomes" id="UP000520767">
    <property type="component" value="Unassembled WGS sequence"/>
</dbReference>
<dbReference type="AlphaFoldDB" id="A0A7W7Q9U5"/>
<accession>A0A7W7Q9U5</accession>
<evidence type="ECO:0000313" key="1">
    <source>
        <dbReference type="EMBL" id="MBB4909334.1"/>
    </source>
</evidence>
<dbReference type="EMBL" id="JACHJQ010000006">
    <property type="protein sequence ID" value="MBB4909334.1"/>
    <property type="molecule type" value="Genomic_DNA"/>
</dbReference>
<reference evidence="1 2" key="1">
    <citation type="submission" date="2020-08" db="EMBL/GenBank/DDBJ databases">
        <title>Genomic Encyclopedia of Type Strains, Phase III (KMG-III): the genomes of soil and plant-associated and newly described type strains.</title>
        <authorList>
            <person name="Whitman W."/>
        </authorList>
    </citation>
    <scope>NUCLEOTIDE SEQUENCE [LARGE SCALE GENOMIC DNA]</scope>
    <source>
        <strain evidence="1 2">CECT 8960</strain>
    </source>
</reference>
<dbReference type="Pfam" id="PF19685">
    <property type="entry name" value="DUF6187"/>
    <property type="match status" value="1"/>
</dbReference>
<comment type="caution">
    <text evidence="1">The sequence shown here is derived from an EMBL/GenBank/DDBJ whole genome shotgun (WGS) entry which is preliminary data.</text>
</comment>
<name>A0A7W7Q9U5_9PSEU</name>
<dbReference type="InterPro" id="IPR046178">
    <property type="entry name" value="DUF6187"/>
</dbReference>
<evidence type="ECO:0000313" key="2">
    <source>
        <dbReference type="Proteomes" id="UP000520767"/>
    </source>
</evidence>
<organism evidence="1 2">
    <name type="scientific">Actinophytocola algeriensis</name>
    <dbReference type="NCBI Taxonomy" id="1768010"/>
    <lineage>
        <taxon>Bacteria</taxon>
        <taxon>Bacillati</taxon>
        <taxon>Actinomycetota</taxon>
        <taxon>Actinomycetes</taxon>
        <taxon>Pseudonocardiales</taxon>
        <taxon>Pseudonocardiaceae</taxon>
    </lineage>
</organism>